<reference evidence="2 3" key="1">
    <citation type="submission" date="2024-01" db="EMBL/GenBank/DDBJ databases">
        <title>The complete chloroplast genome sequence of Lithospermum erythrorhizon: insights into the phylogenetic relationship among Boraginaceae species and the maternal lineages of purple gromwells.</title>
        <authorList>
            <person name="Okada T."/>
            <person name="Watanabe K."/>
        </authorList>
    </citation>
    <scope>NUCLEOTIDE SEQUENCE [LARGE SCALE GENOMIC DNA]</scope>
</reference>
<gene>
    <name evidence="2" type="ORF">LIER_24318</name>
</gene>
<proteinExistence type="predicted"/>
<organism evidence="2 3">
    <name type="scientific">Lithospermum erythrorhizon</name>
    <name type="common">Purple gromwell</name>
    <name type="synonym">Lithospermum officinale var. erythrorhizon</name>
    <dbReference type="NCBI Taxonomy" id="34254"/>
    <lineage>
        <taxon>Eukaryota</taxon>
        <taxon>Viridiplantae</taxon>
        <taxon>Streptophyta</taxon>
        <taxon>Embryophyta</taxon>
        <taxon>Tracheophyta</taxon>
        <taxon>Spermatophyta</taxon>
        <taxon>Magnoliopsida</taxon>
        <taxon>eudicotyledons</taxon>
        <taxon>Gunneridae</taxon>
        <taxon>Pentapetalae</taxon>
        <taxon>asterids</taxon>
        <taxon>lamiids</taxon>
        <taxon>Boraginales</taxon>
        <taxon>Boraginaceae</taxon>
        <taxon>Boraginoideae</taxon>
        <taxon>Lithospermeae</taxon>
        <taxon>Lithospermum</taxon>
    </lineage>
</organism>
<dbReference type="Proteomes" id="UP001454036">
    <property type="component" value="Unassembled WGS sequence"/>
</dbReference>
<feature type="region of interest" description="Disordered" evidence="1">
    <location>
        <begin position="56"/>
        <end position="90"/>
    </location>
</feature>
<dbReference type="AlphaFoldDB" id="A0AAV3R0L2"/>
<evidence type="ECO:0000313" key="2">
    <source>
        <dbReference type="EMBL" id="GAA0169942.1"/>
    </source>
</evidence>
<sequence length="90" mass="9965">MGCPGNGNGIACVLMLIWKLRNRVEFEEEGVALEQVWLAGFELAESYKRACSTINSQGESSTADSETSNANNQGWIKPQQRWTKLNNDAT</sequence>
<keyword evidence="3" id="KW-1185">Reference proteome</keyword>
<name>A0AAV3R0L2_LITER</name>
<dbReference type="EMBL" id="BAABME010007033">
    <property type="protein sequence ID" value="GAA0169942.1"/>
    <property type="molecule type" value="Genomic_DNA"/>
</dbReference>
<comment type="caution">
    <text evidence="2">The sequence shown here is derived from an EMBL/GenBank/DDBJ whole genome shotgun (WGS) entry which is preliminary data.</text>
</comment>
<protein>
    <submittedName>
        <fullName evidence="2">Uncharacterized protein</fullName>
    </submittedName>
</protein>
<accession>A0AAV3R0L2</accession>
<evidence type="ECO:0000256" key="1">
    <source>
        <dbReference type="SAM" id="MobiDB-lite"/>
    </source>
</evidence>
<evidence type="ECO:0000313" key="3">
    <source>
        <dbReference type="Proteomes" id="UP001454036"/>
    </source>
</evidence>